<dbReference type="SUPFAM" id="SSF103473">
    <property type="entry name" value="MFS general substrate transporter"/>
    <property type="match status" value="1"/>
</dbReference>
<feature type="transmembrane region" description="Helical" evidence="1">
    <location>
        <begin position="354"/>
        <end position="372"/>
    </location>
</feature>
<keyword evidence="1" id="KW-0812">Transmembrane</keyword>
<feature type="transmembrane region" description="Helical" evidence="1">
    <location>
        <begin position="134"/>
        <end position="154"/>
    </location>
</feature>
<dbReference type="PANTHER" id="PTHR23520">
    <property type="entry name" value="TRANSPORTER, PUTATIVE (AFU_ORTHOLOGUE AFUA_3G04000)-RELATED"/>
    <property type="match status" value="1"/>
</dbReference>
<reference evidence="2 3" key="1">
    <citation type="submission" date="2011-10" db="EMBL/GenBank/DDBJ databases">
        <title>Metabolic and evolutionary patterns in the extreme acidophile Ferroplasma acidiphilum.</title>
        <authorList>
            <person name="Golyshina O.V."/>
            <person name="Kozyavkin S.A."/>
            <person name="Tatusov R.L."/>
            <person name="Slesarev A.I."/>
            <person name="Golyshin P.N."/>
        </authorList>
    </citation>
    <scope>NUCLEOTIDE SEQUENCE [LARGE SCALE GENOMIC DNA]</scope>
    <source>
        <strain evidence="3">Y</strain>
    </source>
</reference>
<organism evidence="2 3">
    <name type="scientific">Ferroplasma acidiphilum</name>
    <dbReference type="NCBI Taxonomy" id="74969"/>
    <lineage>
        <taxon>Archaea</taxon>
        <taxon>Methanobacteriati</taxon>
        <taxon>Thermoplasmatota</taxon>
        <taxon>Thermoplasmata</taxon>
        <taxon>Thermoplasmatales</taxon>
        <taxon>Ferroplasmaceae</taxon>
        <taxon>Ferroplasma</taxon>
    </lineage>
</organism>
<protein>
    <submittedName>
        <fullName evidence="2">Major facilitator superfamily permease</fullName>
    </submittedName>
</protein>
<dbReference type="PANTHER" id="PTHR23520:SF5">
    <property type="entry name" value="TRANSPORTER, PUTATIVE (AFU_ORTHOLOGUE AFUA_3G04000)-RELATED"/>
    <property type="match status" value="1"/>
</dbReference>
<feature type="transmembrane region" description="Helical" evidence="1">
    <location>
        <begin position="200"/>
        <end position="226"/>
    </location>
</feature>
<gene>
    <name evidence="2" type="ORF">FAD_1408</name>
</gene>
<dbReference type="InterPro" id="IPR011701">
    <property type="entry name" value="MFS"/>
</dbReference>
<feature type="transmembrane region" description="Helical" evidence="1">
    <location>
        <begin position="37"/>
        <end position="57"/>
    </location>
</feature>
<dbReference type="GeneID" id="31676900"/>
<dbReference type="AlphaFoldDB" id="A0A1V0N578"/>
<dbReference type="RefSeq" id="WP_009886518.1">
    <property type="nucleotide sequence ID" value="NZ_CP015363.1"/>
</dbReference>
<dbReference type="Proteomes" id="UP000192050">
    <property type="component" value="Chromosome"/>
</dbReference>
<sequence>MKAQSYFISVSKASRSFILSMLAVITPFYLSKFVNVFDVGIIVLFSIAFSTLIIYVFPALNIKNWLKMYAISAALAIALLLNFIFMNFYVFIFSLMLGSISLSGRDISPNQPIEQYAMAHYETDMKSKRMAFSLYNFFSYGASIIASLFLFFYVNIDYRIVFLLLTLVALCQFVLYLFIRFPQHKRMKGKDLDVETKKRVFSLSYLFAMDSFAGGMVTVSMISLYFKYVYHISLSTAGLIFVAVNIITTISILISPLISSKIGLIRTMVYTHSVSNIFLMLVPVIHVLAISEIFLFLRQTTSQMDVPARDTLINTVIEENYRVNSNSIFSAVRNGALIPGPGIVGAVMTVFPPFMFFAGGALKLSYDIIFFVKYRKIKI</sequence>
<dbReference type="Pfam" id="PF07690">
    <property type="entry name" value="MFS_1"/>
    <property type="match status" value="1"/>
</dbReference>
<accession>A0A1V0N578</accession>
<feature type="transmembrane region" description="Helical" evidence="1">
    <location>
        <begin position="6"/>
        <end position="30"/>
    </location>
</feature>
<dbReference type="OrthoDB" id="56622at2157"/>
<feature type="transmembrane region" description="Helical" evidence="1">
    <location>
        <begin position="69"/>
        <end position="97"/>
    </location>
</feature>
<dbReference type="EMBL" id="CP015363">
    <property type="protein sequence ID" value="ARD85267.1"/>
    <property type="molecule type" value="Genomic_DNA"/>
</dbReference>
<dbReference type="GO" id="GO:0022857">
    <property type="term" value="F:transmembrane transporter activity"/>
    <property type="evidence" value="ECO:0007669"/>
    <property type="project" value="InterPro"/>
</dbReference>
<name>A0A1V0N578_9ARCH</name>
<evidence type="ECO:0000313" key="2">
    <source>
        <dbReference type="EMBL" id="ARD85267.1"/>
    </source>
</evidence>
<dbReference type="GeneID" id="16024644"/>
<dbReference type="STRING" id="74969.FAD_1408"/>
<evidence type="ECO:0000313" key="3">
    <source>
        <dbReference type="Proteomes" id="UP000192050"/>
    </source>
</evidence>
<dbReference type="InterPro" id="IPR036259">
    <property type="entry name" value="MFS_trans_sf"/>
</dbReference>
<dbReference type="Gene3D" id="1.20.1250.20">
    <property type="entry name" value="MFS general substrate transporter like domains"/>
    <property type="match status" value="2"/>
</dbReference>
<keyword evidence="1" id="KW-1133">Transmembrane helix</keyword>
<dbReference type="KEGG" id="fai:FAD_1408"/>
<evidence type="ECO:0000256" key="1">
    <source>
        <dbReference type="SAM" id="Phobius"/>
    </source>
</evidence>
<feature type="transmembrane region" description="Helical" evidence="1">
    <location>
        <begin position="160"/>
        <end position="179"/>
    </location>
</feature>
<feature type="transmembrane region" description="Helical" evidence="1">
    <location>
        <begin position="232"/>
        <end position="257"/>
    </location>
</feature>
<keyword evidence="1" id="KW-0472">Membrane</keyword>
<keyword evidence="3" id="KW-1185">Reference proteome</keyword>
<proteinExistence type="predicted"/>
<feature type="transmembrane region" description="Helical" evidence="1">
    <location>
        <begin position="277"/>
        <end position="297"/>
    </location>
</feature>